<proteinExistence type="inferred from homology"/>
<keyword evidence="5 6" id="KW-0687">Ribonucleoprotein</keyword>
<name>A0A497EXM0_9CREN</name>
<dbReference type="InterPro" id="IPR001790">
    <property type="entry name" value="Ribosomal_uL10"/>
</dbReference>
<evidence type="ECO:0000256" key="5">
    <source>
        <dbReference type="ARBA" id="ARBA00023274"/>
    </source>
</evidence>
<feature type="domain" description="Large ribosomal subunit protein uL10-like insertion" evidence="8">
    <location>
        <begin position="115"/>
        <end position="185"/>
    </location>
</feature>
<dbReference type="InterPro" id="IPR050323">
    <property type="entry name" value="Ribosomal_protein_uL10"/>
</dbReference>
<evidence type="ECO:0000256" key="7">
    <source>
        <dbReference type="SAM" id="MobiDB-lite"/>
    </source>
</evidence>
<keyword evidence="4 6" id="KW-0689">Ribosomal protein</keyword>
<comment type="caution">
    <text evidence="9">The sequence shown here is derived from an EMBL/GenBank/DDBJ whole genome shotgun (WGS) entry which is preliminary data.</text>
</comment>
<dbReference type="GO" id="GO:0070180">
    <property type="term" value="F:large ribosomal subunit rRNA binding"/>
    <property type="evidence" value="ECO:0007669"/>
    <property type="project" value="UniProtKB-UniRule"/>
</dbReference>
<dbReference type="FunFam" id="3.90.105.20:FF:000001">
    <property type="entry name" value="60S acidic ribosomal protein P0"/>
    <property type="match status" value="1"/>
</dbReference>
<dbReference type="PANTHER" id="PTHR45699:SF3">
    <property type="entry name" value="LARGE RIBOSOMAL SUBUNIT PROTEIN UL10"/>
    <property type="match status" value="1"/>
</dbReference>
<keyword evidence="3 6" id="KW-0694">RNA-binding</keyword>
<dbReference type="InterPro" id="IPR022909">
    <property type="entry name" value="Ribosomal_uL10_arc"/>
</dbReference>
<dbReference type="Pfam" id="PF17777">
    <property type="entry name" value="RL10P_insert"/>
    <property type="match status" value="1"/>
</dbReference>
<evidence type="ECO:0000259" key="8">
    <source>
        <dbReference type="Pfam" id="PF17777"/>
    </source>
</evidence>
<evidence type="ECO:0000313" key="9">
    <source>
        <dbReference type="EMBL" id="RLE51782.1"/>
    </source>
</evidence>
<evidence type="ECO:0000256" key="1">
    <source>
        <dbReference type="ARBA" id="ARBA00008889"/>
    </source>
</evidence>
<comment type="subunit">
    <text evidence="6">Part of the 50S ribosomal subunit. Forms part of the ribosomal stalk which helps the ribosome interact with GTP-bound translation factors. Forms a heptameric L10(L12)2(L12)2(L12)2 complex, where L10 forms an elongated spine to which the L12 dimers bind in a sequential fashion.</text>
</comment>
<comment type="similarity">
    <text evidence="1 6">Belongs to the universal ribosomal protein uL10 family.</text>
</comment>
<dbReference type="Gene3D" id="6.10.140.760">
    <property type="match status" value="1"/>
</dbReference>
<dbReference type="Gene3D" id="3.30.70.1730">
    <property type="match status" value="1"/>
</dbReference>
<evidence type="ECO:0000256" key="3">
    <source>
        <dbReference type="ARBA" id="ARBA00022884"/>
    </source>
</evidence>
<dbReference type="SUPFAM" id="SSF160369">
    <property type="entry name" value="Ribosomal protein L10-like"/>
    <property type="match status" value="1"/>
</dbReference>
<feature type="compositionally biased region" description="Acidic residues" evidence="7">
    <location>
        <begin position="320"/>
        <end position="331"/>
    </location>
</feature>
<dbReference type="GO" id="GO:0002181">
    <property type="term" value="P:cytoplasmic translation"/>
    <property type="evidence" value="ECO:0007669"/>
    <property type="project" value="TreeGrafter"/>
</dbReference>
<reference evidence="9 10" key="1">
    <citation type="submission" date="2018-06" db="EMBL/GenBank/DDBJ databases">
        <title>Extensive metabolic versatility and redundancy in microbially diverse, dynamic hydrothermal sediments.</title>
        <authorList>
            <person name="Dombrowski N."/>
            <person name="Teske A."/>
            <person name="Baker B.J."/>
        </authorList>
    </citation>
    <scope>NUCLEOTIDE SEQUENCE [LARGE SCALE GENOMIC DNA]</scope>
    <source>
        <strain evidence="9">B29_G17</strain>
    </source>
</reference>
<dbReference type="GO" id="GO:0003735">
    <property type="term" value="F:structural constituent of ribosome"/>
    <property type="evidence" value="ECO:0007669"/>
    <property type="project" value="TreeGrafter"/>
</dbReference>
<dbReference type="GO" id="GO:0000027">
    <property type="term" value="P:ribosomal large subunit assembly"/>
    <property type="evidence" value="ECO:0007669"/>
    <property type="project" value="TreeGrafter"/>
</dbReference>
<feature type="compositionally biased region" description="Basic and acidic residues" evidence="7">
    <location>
        <begin position="304"/>
        <end position="319"/>
    </location>
</feature>
<dbReference type="EMBL" id="QMQZ01000031">
    <property type="protein sequence ID" value="RLE51782.1"/>
    <property type="molecule type" value="Genomic_DNA"/>
</dbReference>
<evidence type="ECO:0000256" key="4">
    <source>
        <dbReference type="ARBA" id="ARBA00022980"/>
    </source>
</evidence>
<dbReference type="Pfam" id="PF00466">
    <property type="entry name" value="Ribosomal_L10"/>
    <property type="match status" value="1"/>
</dbReference>
<accession>A0A497EXM0</accession>
<organism evidence="9 10">
    <name type="scientific">Thermoproteota archaeon</name>
    <dbReference type="NCBI Taxonomy" id="2056631"/>
    <lineage>
        <taxon>Archaea</taxon>
        <taxon>Thermoproteota</taxon>
    </lineage>
</organism>
<dbReference type="InterPro" id="IPR040637">
    <property type="entry name" value="Ribosomal_uL10-like_insert"/>
</dbReference>
<sequence>MLIAKRQRKIRPEKIAAVQELTKLIKGHTIIGIASLYGLRASQMQELRKILRGIATIKVAKNTLMKKAIEISSSSKPNLDKLLPHLKGQNAFLFSNENPFTLALTLEKYKVLAEAKPGDIAPKDIVIYAGNTGITPGPIMSKFSAFKVPVKIEEGSIWVTKDTVVARKGDVISPDLADLLKRLGIKPIEVKLGLKVVYFDGHVLTSDDLYLNLDEYKNNIANAFNAALALCVESSFITPESAPLIIRKAFMNARAVAIFAALPEPETLSMAIQVANARAIMLATQISQVSPDFKVEVPKLPTTVERKEEEKKEEKKVEEEEKEEESEEEIAEGLAALFG</sequence>
<dbReference type="CDD" id="cd05795">
    <property type="entry name" value="Ribosomal_P0_L10e"/>
    <property type="match status" value="1"/>
</dbReference>
<keyword evidence="2 6" id="KW-0699">rRNA-binding</keyword>
<dbReference type="Gene3D" id="3.90.105.20">
    <property type="match status" value="1"/>
</dbReference>
<dbReference type="PANTHER" id="PTHR45699">
    <property type="entry name" value="60S ACIDIC RIBOSOMAL PROTEIN P0"/>
    <property type="match status" value="1"/>
</dbReference>
<dbReference type="GO" id="GO:0022625">
    <property type="term" value="C:cytosolic large ribosomal subunit"/>
    <property type="evidence" value="ECO:0007669"/>
    <property type="project" value="TreeGrafter"/>
</dbReference>
<evidence type="ECO:0000256" key="2">
    <source>
        <dbReference type="ARBA" id="ARBA00022730"/>
    </source>
</evidence>
<dbReference type="AlphaFoldDB" id="A0A497EXM0"/>
<evidence type="ECO:0000313" key="10">
    <source>
        <dbReference type="Proteomes" id="UP000268446"/>
    </source>
</evidence>
<comment type="function">
    <text evidence="6">Forms part of the ribosomal stalk, playing a central role in the interaction of the ribosome with GTP-bound translation factors.</text>
</comment>
<protein>
    <recommendedName>
        <fullName evidence="6">Large ribosomal subunit protein uL10</fullName>
    </recommendedName>
    <alternativeName>
        <fullName evidence="6">Acidic ribosomal protein P0 homolog</fullName>
    </alternativeName>
</protein>
<evidence type="ECO:0000256" key="6">
    <source>
        <dbReference type="HAMAP-Rule" id="MF_00280"/>
    </source>
</evidence>
<feature type="region of interest" description="Disordered" evidence="7">
    <location>
        <begin position="304"/>
        <end position="339"/>
    </location>
</feature>
<dbReference type="InterPro" id="IPR043141">
    <property type="entry name" value="Ribosomal_uL10-like_sf"/>
</dbReference>
<dbReference type="InterPro" id="IPR043164">
    <property type="entry name" value="Ribosomal_uL10-like_insert_sf"/>
</dbReference>
<dbReference type="Proteomes" id="UP000268446">
    <property type="component" value="Unassembled WGS sequence"/>
</dbReference>
<dbReference type="HAMAP" id="MF_00280">
    <property type="entry name" value="Ribosomal_uL10_arch"/>
    <property type="match status" value="1"/>
</dbReference>
<gene>
    <name evidence="9" type="primary">rplJ</name>
    <name evidence="6" type="synonym">rpl10</name>
    <name evidence="6" type="synonym">rplP0</name>
    <name evidence="9" type="ORF">DRJ20_01480</name>
</gene>